<protein>
    <recommendedName>
        <fullName evidence="3">PqqD family peptide modification chaperone</fullName>
    </recommendedName>
</protein>
<organism evidence="2">
    <name type="scientific">hydrothermal vent metagenome</name>
    <dbReference type="NCBI Taxonomy" id="652676"/>
    <lineage>
        <taxon>unclassified sequences</taxon>
        <taxon>metagenomes</taxon>
        <taxon>ecological metagenomes</taxon>
    </lineage>
</organism>
<sequence length="391" mass="43088">MRIHSYLLGNEILLYSDVRQAIYRLNPSASFMWCCYEEGLADAQIVAELVETFPVDEAQAKHDLATTFDEWRQLGLLGESPESQGIDEYDSDDKDNSGSLPIDQRNIDTLPECDIACYYRILDQMVEIRYSDKALLEAAGVALDSLLIDIATPCQHHFTVARTNNGFVILFGDRMVEHCQTLDELAPLVLAQVVSSVYLDTPCLLALHAAAVGKQGQMIVMPAESGSGKSTLTAAMAASGFDYYTDELVLVAHDTHRLLTAAVGIGIKPGSWAVLNKYYPDLMQYPVHPRPDGKQVRYFAAPITRQTLPEDKNYMRALVFPVYTPGQSADLSPVSTADAICRLTAAGYDIEGGLSREAVEELIDWTGDQECYQLLFDDLKEAVTIADGLLA</sequence>
<dbReference type="InterPro" id="IPR027417">
    <property type="entry name" value="P-loop_NTPase"/>
</dbReference>
<dbReference type="InterPro" id="IPR008792">
    <property type="entry name" value="PQQD"/>
</dbReference>
<dbReference type="Gene3D" id="3.40.50.300">
    <property type="entry name" value="P-loop containing nucleotide triphosphate hydrolases"/>
    <property type="match status" value="1"/>
</dbReference>
<dbReference type="Gene3D" id="1.10.10.1150">
    <property type="entry name" value="Coenzyme PQQ synthesis protein D (PqqD)"/>
    <property type="match status" value="1"/>
</dbReference>
<feature type="region of interest" description="Disordered" evidence="1">
    <location>
        <begin position="80"/>
        <end position="101"/>
    </location>
</feature>
<evidence type="ECO:0000313" key="2">
    <source>
        <dbReference type="EMBL" id="VAW80811.1"/>
    </source>
</evidence>
<evidence type="ECO:0000256" key="1">
    <source>
        <dbReference type="SAM" id="MobiDB-lite"/>
    </source>
</evidence>
<dbReference type="SUPFAM" id="SSF53795">
    <property type="entry name" value="PEP carboxykinase-like"/>
    <property type="match status" value="1"/>
</dbReference>
<dbReference type="InterPro" id="IPR041881">
    <property type="entry name" value="PqqD_sf"/>
</dbReference>
<name>A0A3B0YN71_9ZZZZ</name>
<dbReference type="Pfam" id="PF05402">
    <property type="entry name" value="PqqD"/>
    <property type="match status" value="1"/>
</dbReference>
<accession>A0A3B0YN71</accession>
<evidence type="ECO:0008006" key="3">
    <source>
        <dbReference type="Google" id="ProtNLM"/>
    </source>
</evidence>
<dbReference type="EMBL" id="UOFK01000235">
    <property type="protein sequence ID" value="VAW80811.1"/>
    <property type="molecule type" value="Genomic_DNA"/>
</dbReference>
<gene>
    <name evidence="2" type="ORF">MNBD_GAMMA13-1936</name>
</gene>
<proteinExistence type="predicted"/>
<dbReference type="AlphaFoldDB" id="A0A3B0YN71"/>
<reference evidence="2" key="1">
    <citation type="submission" date="2018-06" db="EMBL/GenBank/DDBJ databases">
        <authorList>
            <person name="Zhirakovskaya E."/>
        </authorList>
    </citation>
    <scope>NUCLEOTIDE SEQUENCE</scope>
</reference>